<dbReference type="GO" id="GO:0004803">
    <property type="term" value="F:transposase activity"/>
    <property type="evidence" value="ECO:0007669"/>
    <property type="project" value="InterPro"/>
</dbReference>
<evidence type="ECO:0000313" key="3">
    <source>
        <dbReference type="EMBL" id="VAW57466.1"/>
    </source>
</evidence>
<keyword evidence="1" id="KW-0472">Membrane</keyword>
<sequence length="214" mass="23992">MGKVVVNPSVTKGYFQVADTVFALAMIAGIKGSSSIFGLIFSLVRSTAATDLAISKRHLHDFFACVASTLKSLGLNPDKLEGDIGLTAVLQHHSRRLDYHPLIHVVVPGGAINQKRKQWKKLTGKYLFNEFALVKVFRARFIDALNQKNFSRPYNMAEKWVANVRHVGQGMSALKYLSRYLYRGVISEKNIIANKNGQVTFKYKNSDTQKTETR</sequence>
<protein>
    <recommendedName>
        <fullName evidence="2">Transposase IS801/IS1294 domain-containing protein</fullName>
    </recommendedName>
</protein>
<feature type="transmembrane region" description="Helical" evidence="1">
    <location>
        <begin position="20"/>
        <end position="44"/>
    </location>
</feature>
<organism evidence="3">
    <name type="scientific">hydrothermal vent metagenome</name>
    <dbReference type="NCBI Taxonomy" id="652676"/>
    <lineage>
        <taxon>unclassified sequences</taxon>
        <taxon>metagenomes</taxon>
        <taxon>ecological metagenomes</taxon>
    </lineage>
</organism>
<name>A0A3B0XMA9_9ZZZZ</name>
<reference evidence="3" key="1">
    <citation type="submission" date="2018-06" db="EMBL/GenBank/DDBJ databases">
        <authorList>
            <person name="Zhirakovskaya E."/>
        </authorList>
    </citation>
    <scope>NUCLEOTIDE SEQUENCE</scope>
</reference>
<keyword evidence="1" id="KW-0812">Transmembrane</keyword>
<evidence type="ECO:0000256" key="1">
    <source>
        <dbReference type="SAM" id="Phobius"/>
    </source>
</evidence>
<dbReference type="InterPro" id="IPR007069">
    <property type="entry name" value="Transposase_32"/>
</dbReference>
<proteinExistence type="predicted"/>
<accession>A0A3B0XMA9</accession>
<dbReference type="AlphaFoldDB" id="A0A3B0XMA9"/>
<dbReference type="GO" id="GO:0003677">
    <property type="term" value="F:DNA binding"/>
    <property type="evidence" value="ECO:0007669"/>
    <property type="project" value="InterPro"/>
</dbReference>
<dbReference type="GO" id="GO:0006313">
    <property type="term" value="P:DNA transposition"/>
    <property type="evidence" value="ECO:0007669"/>
    <property type="project" value="InterPro"/>
</dbReference>
<gene>
    <name evidence="3" type="ORF">MNBD_GAMMA07-1036</name>
</gene>
<dbReference type="PANTHER" id="PTHR37023">
    <property type="entry name" value="TRANSPOSASE"/>
    <property type="match status" value="1"/>
</dbReference>
<feature type="domain" description="Transposase IS801/IS1294" evidence="2">
    <location>
        <begin position="85"/>
        <end position="213"/>
    </location>
</feature>
<dbReference type="Pfam" id="PF04986">
    <property type="entry name" value="Y2_Tnp"/>
    <property type="match status" value="1"/>
</dbReference>
<dbReference type="EMBL" id="UOFF01000400">
    <property type="protein sequence ID" value="VAW57466.1"/>
    <property type="molecule type" value="Genomic_DNA"/>
</dbReference>
<dbReference type="PANTHER" id="PTHR37023:SF1">
    <property type="entry name" value="ISSOD25 TRANSPOSASE TNPA_ISSOD25"/>
    <property type="match status" value="1"/>
</dbReference>
<feature type="non-terminal residue" evidence="3">
    <location>
        <position position="214"/>
    </location>
</feature>
<evidence type="ECO:0000259" key="2">
    <source>
        <dbReference type="Pfam" id="PF04986"/>
    </source>
</evidence>
<keyword evidence="1" id="KW-1133">Transmembrane helix</keyword>